<protein>
    <submittedName>
        <fullName evidence="6 8">CD209 antigen-like protein E</fullName>
    </submittedName>
</protein>
<dbReference type="SMART" id="SM00034">
    <property type="entry name" value="CLECT"/>
    <property type="match status" value="1"/>
</dbReference>
<evidence type="ECO:0000313" key="7">
    <source>
        <dbReference type="Proteomes" id="UP000694891"/>
    </source>
</evidence>
<evidence type="ECO:0000313" key="8">
    <source>
        <dbReference type="RefSeq" id="XP_008276769.1"/>
    </source>
</evidence>
<dbReference type="SUPFAM" id="SSF56436">
    <property type="entry name" value="C-type lectin-like"/>
    <property type="match status" value="1"/>
</dbReference>
<keyword evidence="4" id="KW-1133">Transmembrane helix</keyword>
<evidence type="ECO:0000256" key="4">
    <source>
        <dbReference type="SAM" id="Phobius"/>
    </source>
</evidence>
<keyword evidence="4" id="KW-0812">Transmembrane</keyword>
<feature type="region of interest" description="Disordered" evidence="3">
    <location>
        <begin position="98"/>
        <end position="120"/>
    </location>
</feature>
<dbReference type="OrthoDB" id="6133475at2759"/>
<dbReference type="STRING" id="144197.ENSSPAP00000000215"/>
<dbReference type="PROSITE" id="PS00615">
    <property type="entry name" value="C_TYPE_LECTIN_1"/>
    <property type="match status" value="1"/>
</dbReference>
<evidence type="ECO:0000256" key="3">
    <source>
        <dbReference type="SAM" id="MobiDB-lite"/>
    </source>
</evidence>
<dbReference type="InterPro" id="IPR001304">
    <property type="entry name" value="C-type_lectin-like"/>
</dbReference>
<feature type="transmembrane region" description="Helical" evidence="4">
    <location>
        <begin position="32"/>
        <end position="55"/>
    </location>
</feature>
<evidence type="ECO:0000313" key="6">
    <source>
        <dbReference type="Ensembl" id="ENSSPAP00000000215.1"/>
    </source>
</evidence>
<feature type="domain" description="C-type lectin" evidence="5">
    <location>
        <begin position="114"/>
        <end position="219"/>
    </location>
</feature>
<accession>A0A3B4YVE8</accession>
<dbReference type="GeneID" id="103354937"/>
<dbReference type="GO" id="GO:0030246">
    <property type="term" value="F:carbohydrate binding"/>
    <property type="evidence" value="ECO:0007669"/>
    <property type="project" value="UniProtKB-KW"/>
</dbReference>
<evidence type="ECO:0000256" key="1">
    <source>
        <dbReference type="ARBA" id="ARBA00022734"/>
    </source>
</evidence>
<keyword evidence="2" id="KW-1015">Disulfide bond</keyword>
<dbReference type="RefSeq" id="XP_008276769.1">
    <property type="nucleotide sequence ID" value="XM_008278547.1"/>
</dbReference>
<evidence type="ECO:0000256" key="2">
    <source>
        <dbReference type="ARBA" id="ARBA00023157"/>
    </source>
</evidence>
<name>A0A3B4YVE8_9TELE</name>
<dbReference type="Proteomes" id="UP000694891">
    <property type="component" value="Unplaced"/>
</dbReference>
<proteinExistence type="predicted"/>
<dbReference type="CDD" id="cd03590">
    <property type="entry name" value="CLECT_DC-SIGN_like"/>
    <property type="match status" value="1"/>
</dbReference>
<keyword evidence="1" id="KW-0430">Lectin</keyword>
<evidence type="ECO:0000259" key="5">
    <source>
        <dbReference type="PROSITE" id="PS50041"/>
    </source>
</evidence>
<keyword evidence="7" id="KW-1185">Reference proteome</keyword>
<dbReference type="Ensembl" id="ENSSPAT00000000220.1">
    <property type="protein sequence ID" value="ENSSPAP00000000215.1"/>
    <property type="gene ID" value="ENSSPAG00000000174.1"/>
</dbReference>
<feature type="compositionally biased region" description="Polar residues" evidence="3">
    <location>
        <begin position="13"/>
        <end position="23"/>
    </location>
</feature>
<dbReference type="InterPro" id="IPR033989">
    <property type="entry name" value="CD209-like_CTLD"/>
</dbReference>
<dbReference type="Pfam" id="PF00059">
    <property type="entry name" value="Lectin_C"/>
    <property type="match status" value="1"/>
</dbReference>
<dbReference type="PANTHER" id="PTHR22803">
    <property type="entry name" value="MANNOSE, PHOSPHOLIPASE, LECTIN RECEPTOR RELATED"/>
    <property type="match status" value="1"/>
</dbReference>
<dbReference type="InterPro" id="IPR018378">
    <property type="entry name" value="C-type_lectin_CS"/>
</dbReference>
<sequence length="222" mass="24834">MEEISAIIEPASPQHSTNHTGPRSSKRSFHSVEYLCLGLLSVFLLVGLITLSVLYHDSAADLSTVKESLAERLQACNNELSSMKGERDQLKASLDEMTKERDRLESLSKQKSGSWDEGREDCKGRGADLVVINSPEEQTFLSRFKGENPWIGLNDKENEGTWTWVDGTPLTISYWENIQPDNGGGSPQWGEEDCAQIRTAESTHWNDISCTTSLQWICEKLP</sequence>
<feature type="region of interest" description="Disordered" evidence="3">
    <location>
        <begin position="1"/>
        <end position="24"/>
    </location>
</feature>
<reference evidence="6" key="1">
    <citation type="submission" date="2023-09" db="UniProtKB">
        <authorList>
            <consortium name="Ensembl"/>
        </authorList>
    </citation>
    <scope>IDENTIFICATION</scope>
</reference>
<gene>
    <name evidence="8" type="primary">LOC103354937</name>
</gene>
<dbReference type="InterPro" id="IPR050111">
    <property type="entry name" value="C-type_lectin/snaclec_domain"/>
</dbReference>
<dbReference type="Gene3D" id="3.10.100.10">
    <property type="entry name" value="Mannose-Binding Protein A, subunit A"/>
    <property type="match status" value="1"/>
</dbReference>
<keyword evidence="4" id="KW-0472">Membrane</keyword>
<organism evidence="6">
    <name type="scientific">Stegastes partitus</name>
    <name type="common">bicolor damselfish</name>
    <dbReference type="NCBI Taxonomy" id="144197"/>
    <lineage>
        <taxon>Eukaryota</taxon>
        <taxon>Metazoa</taxon>
        <taxon>Chordata</taxon>
        <taxon>Craniata</taxon>
        <taxon>Vertebrata</taxon>
        <taxon>Euteleostomi</taxon>
        <taxon>Actinopterygii</taxon>
        <taxon>Neopterygii</taxon>
        <taxon>Teleostei</taxon>
        <taxon>Neoteleostei</taxon>
        <taxon>Acanthomorphata</taxon>
        <taxon>Ovalentaria</taxon>
        <taxon>Pomacentridae</taxon>
        <taxon>Stegastes</taxon>
    </lineage>
</organism>
<dbReference type="GeneTree" id="ENSGT01030000234575"/>
<dbReference type="InterPro" id="IPR016186">
    <property type="entry name" value="C-type_lectin-like/link_sf"/>
</dbReference>
<dbReference type="InterPro" id="IPR016187">
    <property type="entry name" value="CTDL_fold"/>
</dbReference>
<dbReference type="PROSITE" id="PS50041">
    <property type="entry name" value="C_TYPE_LECTIN_2"/>
    <property type="match status" value="1"/>
</dbReference>
<dbReference type="AlphaFoldDB" id="A0A3B4YVE8"/>
<reference evidence="8" key="2">
    <citation type="submission" date="2025-04" db="UniProtKB">
        <authorList>
            <consortium name="RefSeq"/>
        </authorList>
    </citation>
    <scope>IDENTIFICATION</scope>
</reference>